<feature type="region of interest" description="Disordered" evidence="2">
    <location>
        <begin position="1"/>
        <end position="20"/>
    </location>
</feature>
<evidence type="ECO:0000313" key="4">
    <source>
        <dbReference type="EMBL" id="GHB46277.1"/>
    </source>
</evidence>
<keyword evidence="5" id="KW-1185">Reference proteome</keyword>
<evidence type="ECO:0000313" key="5">
    <source>
        <dbReference type="Proteomes" id="UP000642673"/>
    </source>
</evidence>
<name>A0ABQ3ERE9_9ACTN</name>
<dbReference type="CDD" id="cd01130">
    <property type="entry name" value="VirB11-like_ATPase"/>
    <property type="match status" value="1"/>
</dbReference>
<feature type="region of interest" description="Disordered" evidence="2">
    <location>
        <begin position="440"/>
        <end position="475"/>
    </location>
</feature>
<evidence type="ECO:0000256" key="1">
    <source>
        <dbReference type="ARBA" id="ARBA00006611"/>
    </source>
</evidence>
<dbReference type="Proteomes" id="UP000642673">
    <property type="component" value="Unassembled WGS sequence"/>
</dbReference>
<dbReference type="Pfam" id="PF00437">
    <property type="entry name" value="T2SSE"/>
    <property type="match status" value="1"/>
</dbReference>
<dbReference type="SMART" id="SM00382">
    <property type="entry name" value="AAA"/>
    <property type="match status" value="1"/>
</dbReference>
<sequence>MSLRSRVGTPDDRHNPREDGRLVSSYRAKLLEEIDLAEMSALAPAERRSRLERVLGHIISREGPVLSTVERAQLIRRVVDEALGLGVLEPLLEDPSISEIMVNGPDQIFVERAGRVEQLPLRFASHEQLMQTIERIVSTVNRRVDEANPMVDARLPSGERVNVIIPPLSLTGATLTIRRFPRAFTLHEMISLGSLDEQMLLLLSGLVQAKMNVIVSGATGTGKTTLLNALSGLIPEGERIITIEDSAELQLQQAHVIRLESRPANVEGSGRITIRDLVRNSLRMRPDRIIVGEVRGGETLDMLQAMSTGHDGSLATVHANSSEDALLRLQTLASMSEVEIPFEALQDQINSAVNIVVQLTRFGDGSRRITEISVLDSHGREPFRIITVCRFAARPMGADGRVHGHFEYYPLPRTIADRLYMNNQPIPQAFGVAQSDDQLAARTTGAPGFPGAPGAPWATGSPGGPGTPWTTRNVL</sequence>
<reference evidence="5" key="1">
    <citation type="journal article" date="2019" name="Int. J. Syst. Evol. Microbiol.">
        <title>The Global Catalogue of Microorganisms (GCM) 10K type strain sequencing project: providing services to taxonomists for standard genome sequencing and annotation.</title>
        <authorList>
            <consortium name="The Broad Institute Genomics Platform"/>
            <consortium name="The Broad Institute Genome Sequencing Center for Infectious Disease"/>
            <person name="Wu L."/>
            <person name="Ma J."/>
        </authorList>
    </citation>
    <scope>NUCLEOTIDE SEQUENCE [LARGE SCALE GENOMIC DNA]</scope>
    <source>
        <strain evidence="5">JCM 4738</strain>
    </source>
</reference>
<dbReference type="InterPro" id="IPR027417">
    <property type="entry name" value="P-loop_NTPase"/>
</dbReference>
<gene>
    <name evidence="4" type="ORF">GCM10010347_14860</name>
</gene>
<dbReference type="Gene3D" id="3.30.450.380">
    <property type="match status" value="1"/>
</dbReference>
<dbReference type="InterPro" id="IPR001482">
    <property type="entry name" value="T2SS/T4SS_dom"/>
</dbReference>
<feature type="domain" description="AAA+ ATPase" evidence="3">
    <location>
        <begin position="209"/>
        <end position="413"/>
    </location>
</feature>
<proteinExistence type="inferred from homology"/>
<protein>
    <submittedName>
        <fullName evidence="4">Secretion protein</fullName>
    </submittedName>
</protein>
<dbReference type="RefSeq" id="WP_229873439.1">
    <property type="nucleotide sequence ID" value="NZ_BMVP01000002.1"/>
</dbReference>
<feature type="compositionally biased region" description="Low complexity" evidence="2">
    <location>
        <begin position="440"/>
        <end position="460"/>
    </location>
</feature>
<comment type="caution">
    <text evidence="4">The sequence shown here is derived from an EMBL/GenBank/DDBJ whole genome shotgun (WGS) entry which is preliminary data.</text>
</comment>
<dbReference type="EMBL" id="BMVP01000002">
    <property type="protein sequence ID" value="GHB46277.1"/>
    <property type="molecule type" value="Genomic_DNA"/>
</dbReference>
<organism evidence="4 5">
    <name type="scientific">Streptomyces cirratus</name>
    <dbReference type="NCBI Taxonomy" id="68187"/>
    <lineage>
        <taxon>Bacteria</taxon>
        <taxon>Bacillati</taxon>
        <taxon>Actinomycetota</taxon>
        <taxon>Actinomycetes</taxon>
        <taxon>Kitasatosporales</taxon>
        <taxon>Streptomycetaceae</taxon>
        <taxon>Streptomyces</taxon>
    </lineage>
</organism>
<dbReference type="Gene3D" id="3.40.50.300">
    <property type="entry name" value="P-loop containing nucleotide triphosphate hydrolases"/>
    <property type="match status" value="1"/>
</dbReference>
<dbReference type="PANTHER" id="PTHR30486:SF15">
    <property type="entry name" value="TYPE II_IV SECRETION SYSTEM ATPASE"/>
    <property type="match status" value="1"/>
</dbReference>
<dbReference type="InterPro" id="IPR003593">
    <property type="entry name" value="AAA+_ATPase"/>
</dbReference>
<dbReference type="InterPro" id="IPR050921">
    <property type="entry name" value="T4SS_GSP_E_ATPase"/>
</dbReference>
<evidence type="ECO:0000259" key="3">
    <source>
        <dbReference type="SMART" id="SM00382"/>
    </source>
</evidence>
<dbReference type="PANTHER" id="PTHR30486">
    <property type="entry name" value="TWITCHING MOTILITY PROTEIN PILT"/>
    <property type="match status" value="1"/>
</dbReference>
<dbReference type="SUPFAM" id="SSF52540">
    <property type="entry name" value="P-loop containing nucleoside triphosphate hydrolases"/>
    <property type="match status" value="1"/>
</dbReference>
<accession>A0ABQ3ERE9</accession>
<comment type="similarity">
    <text evidence="1">Belongs to the GSP E family.</text>
</comment>
<evidence type="ECO:0000256" key="2">
    <source>
        <dbReference type="SAM" id="MobiDB-lite"/>
    </source>
</evidence>
<feature type="compositionally biased region" description="Basic and acidic residues" evidence="2">
    <location>
        <begin position="9"/>
        <end position="20"/>
    </location>
</feature>